<dbReference type="EMBL" id="JNAJ01000017">
    <property type="protein sequence ID" value="KGF90309.1"/>
    <property type="molecule type" value="Genomic_DNA"/>
</dbReference>
<accession>A0A0A1ZPX3</accession>
<reference evidence="2" key="1">
    <citation type="journal article" date="2014" name="Sci. Data">
        <title>Genomes of diverse isolates of the marine cyanobacterium Prochlorococcus.</title>
        <authorList>
            <person name="Biller S."/>
            <person name="Berube P."/>
            <person name="Thompson J."/>
            <person name="Kelly L."/>
            <person name="Roggensack S."/>
            <person name="Awad L."/>
            <person name="Roache-Johnson K."/>
            <person name="Ding H."/>
            <person name="Giovannoni S.J."/>
            <person name="Moore L.R."/>
            <person name="Chisholm S.W."/>
        </authorList>
    </citation>
    <scope>NUCLEOTIDE SEQUENCE [LARGE SCALE GENOMIC DNA]</scope>
</reference>
<organism evidence="1 2">
    <name type="scientific">Prochlorococcus marinus str. MIT 9116</name>
    <dbReference type="NCBI Taxonomy" id="167544"/>
    <lineage>
        <taxon>Bacteria</taxon>
        <taxon>Bacillati</taxon>
        <taxon>Cyanobacteriota</taxon>
        <taxon>Cyanophyceae</taxon>
        <taxon>Synechococcales</taxon>
        <taxon>Prochlorococcaceae</taxon>
        <taxon>Prochlorococcus</taxon>
    </lineage>
</organism>
<protein>
    <recommendedName>
        <fullName evidence="3">DUF3727 domain-containing protein</fullName>
    </recommendedName>
</protein>
<sequence length="178" mass="20551">MQDTNSNDNYEAQTIILKDSSGKELFCFLEQIVEVETKEYGLLTPVDTPVCLFKINSEEDIQEIIDLDEDDEILKNADSVLQEQNLKLIRSASTLTVSGDLDEPIYDELEEDYLDDDEEEYDHLVSFNVNDDKYEILMPTFPYFILGELRDEGAFLLDKEDEERIGPLVEAEYEKSLV</sequence>
<comment type="caution">
    <text evidence="1">The sequence shown here is derived from an EMBL/GenBank/DDBJ whole genome shotgun (WGS) entry which is preliminary data.</text>
</comment>
<name>A0A0A1ZPX3_PROMR</name>
<dbReference type="RefSeq" id="WP_032514278.1">
    <property type="nucleotide sequence ID" value="NZ_JNAJ01000017.1"/>
</dbReference>
<dbReference type="InterPro" id="IPR022203">
    <property type="entry name" value="DUF3727"/>
</dbReference>
<evidence type="ECO:0000313" key="1">
    <source>
        <dbReference type="EMBL" id="KGF90309.1"/>
    </source>
</evidence>
<proteinExistence type="predicted"/>
<evidence type="ECO:0008006" key="3">
    <source>
        <dbReference type="Google" id="ProtNLM"/>
    </source>
</evidence>
<dbReference type="Proteomes" id="UP000030491">
    <property type="component" value="Unassembled WGS sequence"/>
</dbReference>
<dbReference type="AlphaFoldDB" id="A0A0A1ZPX3"/>
<evidence type="ECO:0000313" key="2">
    <source>
        <dbReference type="Proteomes" id="UP000030491"/>
    </source>
</evidence>
<dbReference type="Pfam" id="PF12527">
    <property type="entry name" value="DUF3727"/>
    <property type="match status" value="1"/>
</dbReference>
<dbReference type="OrthoDB" id="571691at2"/>
<gene>
    <name evidence="1" type="ORF">EU93_1478</name>
</gene>